<protein>
    <submittedName>
        <fullName evidence="2">Uncharacterized protein</fullName>
    </submittedName>
</protein>
<accession>A0A8S0PA33</accession>
<proteinExistence type="predicted"/>
<keyword evidence="3" id="KW-1185">Reference proteome</keyword>
<dbReference type="AlphaFoldDB" id="A0A8S0PA33"/>
<organism evidence="2 3">
    <name type="scientific">Olea europaea subsp. europaea</name>
    <dbReference type="NCBI Taxonomy" id="158383"/>
    <lineage>
        <taxon>Eukaryota</taxon>
        <taxon>Viridiplantae</taxon>
        <taxon>Streptophyta</taxon>
        <taxon>Embryophyta</taxon>
        <taxon>Tracheophyta</taxon>
        <taxon>Spermatophyta</taxon>
        <taxon>Magnoliopsida</taxon>
        <taxon>eudicotyledons</taxon>
        <taxon>Gunneridae</taxon>
        <taxon>Pentapetalae</taxon>
        <taxon>asterids</taxon>
        <taxon>lamiids</taxon>
        <taxon>Lamiales</taxon>
        <taxon>Oleaceae</taxon>
        <taxon>Oleeae</taxon>
        <taxon>Olea</taxon>
    </lineage>
</organism>
<name>A0A8S0PA33_OLEEU</name>
<reference evidence="2 3" key="1">
    <citation type="submission" date="2019-12" db="EMBL/GenBank/DDBJ databases">
        <authorList>
            <person name="Alioto T."/>
            <person name="Alioto T."/>
            <person name="Gomez Garrido J."/>
        </authorList>
    </citation>
    <scope>NUCLEOTIDE SEQUENCE [LARGE SCALE GENOMIC DNA]</scope>
</reference>
<feature type="compositionally biased region" description="Polar residues" evidence="1">
    <location>
        <begin position="48"/>
        <end position="66"/>
    </location>
</feature>
<evidence type="ECO:0000313" key="3">
    <source>
        <dbReference type="Proteomes" id="UP000594638"/>
    </source>
</evidence>
<sequence>MKENQPKSGEQLSVVLDNQLSSQEPETRKHASEKNDQAMRHDRHQPRPSGSMNFTGRTKSWRPSLQSISESSHSIH</sequence>
<gene>
    <name evidence="2" type="ORF">OLEA9_A033528</name>
</gene>
<feature type="compositionally biased region" description="Polar residues" evidence="1">
    <location>
        <begin position="1"/>
        <end position="24"/>
    </location>
</feature>
<evidence type="ECO:0000313" key="2">
    <source>
        <dbReference type="EMBL" id="CAA2934827.1"/>
    </source>
</evidence>
<evidence type="ECO:0000256" key="1">
    <source>
        <dbReference type="SAM" id="MobiDB-lite"/>
    </source>
</evidence>
<feature type="region of interest" description="Disordered" evidence="1">
    <location>
        <begin position="1"/>
        <end position="76"/>
    </location>
</feature>
<comment type="caution">
    <text evidence="2">The sequence shown here is derived from an EMBL/GenBank/DDBJ whole genome shotgun (WGS) entry which is preliminary data.</text>
</comment>
<dbReference type="EMBL" id="CACTIH010000019">
    <property type="protein sequence ID" value="CAA2934827.1"/>
    <property type="molecule type" value="Genomic_DNA"/>
</dbReference>
<feature type="compositionally biased region" description="Basic and acidic residues" evidence="1">
    <location>
        <begin position="25"/>
        <end position="40"/>
    </location>
</feature>
<feature type="compositionally biased region" description="Low complexity" evidence="1">
    <location>
        <begin position="67"/>
        <end position="76"/>
    </location>
</feature>
<dbReference type="Gramene" id="OE9A033528T1">
    <property type="protein sequence ID" value="OE9A033528C1"/>
    <property type="gene ID" value="OE9A033528"/>
</dbReference>
<dbReference type="Proteomes" id="UP000594638">
    <property type="component" value="Unassembled WGS sequence"/>
</dbReference>